<keyword evidence="1" id="KW-0812">Transmembrane</keyword>
<evidence type="ECO:0000256" key="1">
    <source>
        <dbReference type="SAM" id="Phobius"/>
    </source>
</evidence>
<reference evidence="2" key="1">
    <citation type="journal article" date="2014" name="Int. J. Syst. Evol. Microbiol.">
        <title>Complete genome sequence of Corynebacterium casei LMG S-19264T (=DSM 44701T), isolated from a smear-ripened cheese.</title>
        <authorList>
            <consortium name="US DOE Joint Genome Institute (JGI-PGF)"/>
            <person name="Walter F."/>
            <person name="Albersmeier A."/>
            <person name="Kalinowski J."/>
            <person name="Ruckert C."/>
        </authorList>
    </citation>
    <scope>NUCLEOTIDE SEQUENCE</scope>
    <source>
        <strain evidence="2">CGMCC 1.12813</strain>
    </source>
</reference>
<keyword evidence="1" id="KW-1133">Transmembrane helix</keyword>
<evidence type="ECO:0000313" key="2">
    <source>
        <dbReference type="EMBL" id="GGB11661.1"/>
    </source>
</evidence>
<proteinExistence type="predicted"/>
<dbReference type="AlphaFoldDB" id="A0A916WLJ1"/>
<feature type="transmembrane region" description="Helical" evidence="1">
    <location>
        <begin position="6"/>
        <end position="27"/>
    </location>
</feature>
<gene>
    <name evidence="2" type="ORF">GCM10010979_27480</name>
</gene>
<organism evidence="2 3">
    <name type="scientific">Conyzicola nivalis</name>
    <dbReference type="NCBI Taxonomy" id="1477021"/>
    <lineage>
        <taxon>Bacteria</taxon>
        <taxon>Bacillati</taxon>
        <taxon>Actinomycetota</taxon>
        <taxon>Actinomycetes</taxon>
        <taxon>Micrococcales</taxon>
        <taxon>Microbacteriaceae</taxon>
        <taxon>Conyzicola</taxon>
    </lineage>
</organism>
<dbReference type="RefSeq" id="WP_188511358.1">
    <property type="nucleotide sequence ID" value="NZ_BMGB01000002.1"/>
</dbReference>
<protein>
    <submittedName>
        <fullName evidence="2">Uncharacterized protein</fullName>
    </submittedName>
</protein>
<keyword evidence="3" id="KW-1185">Reference proteome</keyword>
<keyword evidence="1" id="KW-0472">Membrane</keyword>
<reference evidence="2" key="2">
    <citation type="submission" date="2020-09" db="EMBL/GenBank/DDBJ databases">
        <authorList>
            <person name="Sun Q."/>
            <person name="Zhou Y."/>
        </authorList>
    </citation>
    <scope>NUCLEOTIDE SEQUENCE</scope>
    <source>
        <strain evidence="2">CGMCC 1.12813</strain>
    </source>
</reference>
<dbReference type="EMBL" id="BMGB01000002">
    <property type="protein sequence ID" value="GGB11661.1"/>
    <property type="molecule type" value="Genomic_DNA"/>
</dbReference>
<dbReference type="Proteomes" id="UP000606922">
    <property type="component" value="Unassembled WGS sequence"/>
</dbReference>
<comment type="caution">
    <text evidence="2">The sequence shown here is derived from an EMBL/GenBank/DDBJ whole genome shotgun (WGS) entry which is preliminary data.</text>
</comment>
<sequence length="238" mass="24981">MAKGLVIGGAAFVVVIVVIIVVAVVLVSNATSARPSPQPFVERYLTAVSEGDAQAARAIDDRTLPEDGAADPETFRSDAVLQAATERISDVQIDDVQVFDRDSGRVTASYTLAGGRENLIVNVEWDESSDGWALRDGVFHAVEVAGGTSSVDDSIPFFLAGVPSTDPVAITPGRAAYLAYPGVYPFELALSQGVLSDPAAVPSQLQVTPGPDEDPDVVYVQLNREPTVADLITTPENG</sequence>
<name>A0A916WLJ1_9MICO</name>
<accession>A0A916WLJ1</accession>
<evidence type="ECO:0000313" key="3">
    <source>
        <dbReference type="Proteomes" id="UP000606922"/>
    </source>
</evidence>